<dbReference type="GO" id="GO:0030643">
    <property type="term" value="P:intracellular phosphate ion homeostasis"/>
    <property type="evidence" value="ECO:0007669"/>
    <property type="project" value="InterPro"/>
</dbReference>
<evidence type="ECO:0000259" key="3">
    <source>
        <dbReference type="Pfam" id="PF01895"/>
    </source>
</evidence>
<dbReference type="AlphaFoldDB" id="A0A0M2V8H6"/>
<dbReference type="InterPro" id="IPR038078">
    <property type="entry name" value="PhoU-like_sf"/>
</dbReference>
<evidence type="ECO:0000313" key="4">
    <source>
        <dbReference type="EMBL" id="KKO45473.1"/>
    </source>
</evidence>
<protein>
    <recommendedName>
        <fullName evidence="3">PhoU domain-containing protein</fullName>
    </recommendedName>
</protein>
<dbReference type="GO" id="GO:0045936">
    <property type="term" value="P:negative regulation of phosphate metabolic process"/>
    <property type="evidence" value="ECO:0007669"/>
    <property type="project" value="InterPro"/>
</dbReference>
<dbReference type="InterPro" id="IPR026022">
    <property type="entry name" value="PhoU_dom"/>
</dbReference>
<dbReference type="OrthoDB" id="9814256at2"/>
<dbReference type="InterPro" id="IPR028366">
    <property type="entry name" value="PhoU"/>
</dbReference>
<proteinExistence type="inferred from homology"/>
<organism evidence="4 5">
    <name type="scientific">Arsukibacterium ikkense</name>
    <dbReference type="NCBI Taxonomy" id="336831"/>
    <lineage>
        <taxon>Bacteria</taxon>
        <taxon>Pseudomonadati</taxon>
        <taxon>Pseudomonadota</taxon>
        <taxon>Gammaproteobacteria</taxon>
        <taxon>Chromatiales</taxon>
        <taxon>Chromatiaceae</taxon>
        <taxon>Arsukibacterium</taxon>
    </lineage>
</organism>
<comment type="similarity">
    <text evidence="1">Belongs to the PhoU family.</text>
</comment>
<keyword evidence="5" id="KW-1185">Reference proteome</keyword>
<dbReference type="RefSeq" id="WP_046557647.1">
    <property type="nucleotide sequence ID" value="NZ_LAHO01000009.1"/>
</dbReference>
<reference evidence="4 5" key="1">
    <citation type="submission" date="2015-03" db="EMBL/GenBank/DDBJ databases">
        <title>Draft genome sequences of two protease-producing strains of Arsukibacterium isolated from two cold and alkaline environments.</title>
        <authorList>
            <person name="Lylloff J.E."/>
            <person name="Skov L.B."/>
            <person name="Jepsen M."/>
            <person name="Hallin P.F."/>
            <person name="Sorensen S.J."/>
            <person name="Stougaard P."/>
            <person name="Glaring M.A."/>
        </authorList>
    </citation>
    <scope>NUCLEOTIDE SEQUENCE [LARGE SCALE GENOMIC DNA]</scope>
    <source>
        <strain evidence="4 5">GCM72</strain>
    </source>
</reference>
<comment type="caution">
    <text evidence="4">The sequence shown here is derived from an EMBL/GenBank/DDBJ whole genome shotgun (WGS) entry which is preliminary data.</text>
</comment>
<dbReference type="PANTHER" id="PTHR42930:SF3">
    <property type="entry name" value="PHOSPHATE-SPECIFIC TRANSPORT SYSTEM ACCESSORY PROTEIN PHOU"/>
    <property type="match status" value="1"/>
</dbReference>
<accession>A0A0M2V8H6</accession>
<dbReference type="PANTHER" id="PTHR42930">
    <property type="entry name" value="PHOSPHATE-SPECIFIC TRANSPORT SYSTEM ACCESSORY PROTEIN PHOU"/>
    <property type="match status" value="1"/>
</dbReference>
<evidence type="ECO:0000256" key="1">
    <source>
        <dbReference type="ARBA" id="ARBA00008107"/>
    </source>
</evidence>
<dbReference type="Gene3D" id="1.20.58.220">
    <property type="entry name" value="Phosphate transport system protein phou homolog 2, domain 2"/>
    <property type="match status" value="1"/>
</dbReference>
<sequence length="229" mass="24759">MTECSQQGFSNEMAQARQRVQAISSLALQQFQLALQAYSKHDAGLAQQALNQLQKAHDFEQAMDDHCLDMLSHSASGGELRLVLALLKAISDIEYICGQSALIAQQALLAANSQPQAQQLAAINTLAEPVANMLTLALAALQQRSITQAEQALSLAPTVNRCYGAILRSNLDNTDNLAGHLDSALGVNWVARALERIAEHSANLAKHAIFLAKVSSGQSLRVELQPRRR</sequence>
<gene>
    <name evidence="4" type="ORF">WG68_10540</name>
</gene>
<feature type="domain" description="PhoU" evidence="3">
    <location>
        <begin position="23"/>
        <end position="106"/>
    </location>
</feature>
<dbReference type="SUPFAM" id="SSF109755">
    <property type="entry name" value="PhoU-like"/>
    <property type="match status" value="1"/>
</dbReference>
<dbReference type="GO" id="GO:0006817">
    <property type="term" value="P:phosphate ion transport"/>
    <property type="evidence" value="ECO:0007669"/>
    <property type="project" value="UniProtKB-KW"/>
</dbReference>
<dbReference type="Pfam" id="PF01895">
    <property type="entry name" value="PhoU"/>
    <property type="match status" value="2"/>
</dbReference>
<dbReference type="STRING" id="336831.WG68_10540"/>
<dbReference type="Proteomes" id="UP000034228">
    <property type="component" value="Unassembled WGS sequence"/>
</dbReference>
<dbReference type="EMBL" id="LAHO01000009">
    <property type="protein sequence ID" value="KKO45473.1"/>
    <property type="molecule type" value="Genomic_DNA"/>
</dbReference>
<keyword evidence="2" id="KW-0813">Transport</keyword>
<name>A0A0M2V8H6_9GAMM</name>
<feature type="domain" description="PhoU" evidence="3">
    <location>
        <begin position="124"/>
        <end position="206"/>
    </location>
</feature>
<keyword evidence="2" id="KW-0592">Phosphate transport</keyword>
<dbReference type="PATRIC" id="fig|336831.14.peg.990"/>
<evidence type="ECO:0000313" key="5">
    <source>
        <dbReference type="Proteomes" id="UP000034228"/>
    </source>
</evidence>
<evidence type="ECO:0000256" key="2">
    <source>
        <dbReference type="ARBA" id="ARBA00022592"/>
    </source>
</evidence>